<dbReference type="STRING" id="483937.AMQ84_03105"/>
<feature type="transmembrane region" description="Helical" evidence="1">
    <location>
        <begin position="224"/>
        <end position="243"/>
    </location>
</feature>
<keyword evidence="1" id="KW-0472">Membrane</keyword>
<dbReference type="PATRIC" id="fig|1073571.4.peg.4605"/>
<keyword evidence="1" id="KW-0812">Transmembrane</keyword>
<dbReference type="PANTHER" id="PTHR36435:SF1">
    <property type="entry name" value="CAAX AMINO TERMINAL PROTEASE FAMILY PROTEIN"/>
    <property type="match status" value="1"/>
</dbReference>
<reference evidence="4" key="1">
    <citation type="submission" date="2015-03" db="EMBL/GenBank/DDBJ databases">
        <authorList>
            <person name="Wibberg D."/>
        </authorList>
    </citation>
    <scope>NUCLEOTIDE SEQUENCE [LARGE SCALE GENOMIC DNA]</scope>
</reference>
<dbReference type="PANTHER" id="PTHR36435">
    <property type="entry name" value="SLR1288 PROTEIN"/>
    <property type="match status" value="1"/>
</dbReference>
<evidence type="ECO:0000259" key="2">
    <source>
        <dbReference type="Pfam" id="PF02517"/>
    </source>
</evidence>
<dbReference type="Pfam" id="PF02517">
    <property type="entry name" value="Rce1-like"/>
    <property type="match status" value="1"/>
</dbReference>
<protein>
    <submittedName>
        <fullName evidence="3">Putative membrane protein</fullName>
    </submittedName>
</protein>
<dbReference type="Proteomes" id="UP000033163">
    <property type="component" value="Chromosome I"/>
</dbReference>
<dbReference type="RefSeq" id="WP_046504585.1">
    <property type="nucleotide sequence ID" value="NZ_LN831776.1"/>
</dbReference>
<name>A0A0E4HCY6_9BACL</name>
<proteinExistence type="predicted"/>
<feature type="transmembrane region" description="Helical" evidence="1">
    <location>
        <begin position="45"/>
        <end position="64"/>
    </location>
</feature>
<dbReference type="HOGENOM" id="CLU_093151_0_0_9"/>
<sequence length="253" mass="28006">MKEHLAKKGHPVLFSLMLGIVLTLLVSAASAAASIMELDDTGGRFAQACAFFLMAVIVTVYMSRSSRPRGSYGFKRFEGVKEKRALYYIPLLVIALIQPAMAGINTKLSWIEVGSILLLTVCVGFTEETIFRGIIREKLRFKGPVFYIVFSSVFFGILHMANALNGTDLIHIVLQVINALLLGCVLALLIETTDNIIPLIAFHFIYDALAMVCNENPDMEIPAVALLNILYLLYGIYLIAVLLRRNKTQSLSM</sequence>
<evidence type="ECO:0000256" key="1">
    <source>
        <dbReference type="SAM" id="Phobius"/>
    </source>
</evidence>
<feature type="transmembrane region" description="Helical" evidence="1">
    <location>
        <begin position="12"/>
        <end position="33"/>
    </location>
</feature>
<keyword evidence="1" id="KW-1133">Transmembrane helix</keyword>
<feature type="transmembrane region" description="Helical" evidence="1">
    <location>
        <begin position="169"/>
        <end position="189"/>
    </location>
</feature>
<organism evidence="3 4">
    <name type="scientific">Paenibacillus riograndensis SBR5</name>
    <dbReference type="NCBI Taxonomy" id="1073571"/>
    <lineage>
        <taxon>Bacteria</taxon>
        <taxon>Bacillati</taxon>
        <taxon>Bacillota</taxon>
        <taxon>Bacilli</taxon>
        <taxon>Bacillales</taxon>
        <taxon>Paenibacillaceae</taxon>
        <taxon>Paenibacillus</taxon>
        <taxon>Paenibacillus sonchi group</taxon>
    </lineage>
</organism>
<evidence type="ECO:0000313" key="3">
    <source>
        <dbReference type="EMBL" id="CQR56702.1"/>
    </source>
</evidence>
<feature type="transmembrane region" description="Helical" evidence="1">
    <location>
        <begin position="108"/>
        <end position="125"/>
    </location>
</feature>
<dbReference type="KEGG" id="pri:PRIO_4300"/>
<dbReference type="InterPro" id="IPR052710">
    <property type="entry name" value="CAAX_protease"/>
</dbReference>
<feature type="transmembrane region" description="Helical" evidence="1">
    <location>
        <begin position="145"/>
        <end position="163"/>
    </location>
</feature>
<dbReference type="InterPro" id="IPR003675">
    <property type="entry name" value="Rce1/LyrA-like_dom"/>
</dbReference>
<evidence type="ECO:0000313" key="4">
    <source>
        <dbReference type="Proteomes" id="UP000033163"/>
    </source>
</evidence>
<dbReference type="AlphaFoldDB" id="A0A0E4HCY6"/>
<accession>A0A0E4HCY6</accession>
<dbReference type="GO" id="GO:0004175">
    <property type="term" value="F:endopeptidase activity"/>
    <property type="evidence" value="ECO:0007669"/>
    <property type="project" value="UniProtKB-ARBA"/>
</dbReference>
<gene>
    <name evidence="3" type="ORF">PRIO_4300</name>
</gene>
<feature type="domain" description="CAAX prenyl protease 2/Lysostaphin resistance protein A-like" evidence="2">
    <location>
        <begin position="113"/>
        <end position="208"/>
    </location>
</feature>
<feature type="transmembrane region" description="Helical" evidence="1">
    <location>
        <begin position="196"/>
        <end position="212"/>
    </location>
</feature>
<feature type="transmembrane region" description="Helical" evidence="1">
    <location>
        <begin position="85"/>
        <end position="102"/>
    </location>
</feature>
<dbReference type="GO" id="GO:0080120">
    <property type="term" value="P:CAAX-box protein maturation"/>
    <property type="evidence" value="ECO:0007669"/>
    <property type="project" value="UniProtKB-ARBA"/>
</dbReference>
<dbReference type="EMBL" id="LN831776">
    <property type="protein sequence ID" value="CQR56702.1"/>
    <property type="molecule type" value="Genomic_DNA"/>
</dbReference>